<reference evidence="4" key="1">
    <citation type="submission" date="2012-12" db="EMBL/GenBank/DDBJ databases">
        <authorList>
            <person name="Hellsten U."/>
            <person name="Grimwood J."/>
            <person name="Chapman J.A."/>
            <person name="Shapiro H."/>
            <person name="Aerts A."/>
            <person name="Otillar R.P."/>
            <person name="Terry A.Y."/>
            <person name="Boore J.L."/>
            <person name="Simakov O."/>
            <person name="Marletaz F."/>
            <person name="Cho S.-J."/>
            <person name="Edsinger-Gonzales E."/>
            <person name="Havlak P."/>
            <person name="Kuo D.-H."/>
            <person name="Larsson T."/>
            <person name="Lv J."/>
            <person name="Arendt D."/>
            <person name="Savage R."/>
            <person name="Osoegawa K."/>
            <person name="de Jong P."/>
            <person name="Lindberg D.R."/>
            <person name="Seaver E.C."/>
            <person name="Weisblat D.A."/>
            <person name="Putnam N.H."/>
            <person name="Grigoriev I.V."/>
            <person name="Rokhsar D.S."/>
        </authorList>
    </citation>
    <scope>NUCLEOTIDE SEQUENCE</scope>
    <source>
        <strain evidence="4">I ESC-2004</strain>
    </source>
</reference>
<accession>R7TCE9</accession>
<feature type="transmembrane region" description="Helical" evidence="1">
    <location>
        <begin position="222"/>
        <end position="249"/>
    </location>
</feature>
<feature type="transmembrane region" description="Helical" evidence="1">
    <location>
        <begin position="128"/>
        <end position="147"/>
    </location>
</feature>
<evidence type="ECO:0000313" key="4">
    <source>
        <dbReference type="Proteomes" id="UP000014760"/>
    </source>
</evidence>
<evidence type="ECO:0000256" key="1">
    <source>
        <dbReference type="SAM" id="Phobius"/>
    </source>
</evidence>
<feature type="transmembrane region" description="Helical" evidence="1">
    <location>
        <begin position="269"/>
        <end position="289"/>
    </location>
</feature>
<dbReference type="EMBL" id="KB310616">
    <property type="protein sequence ID" value="ELT91197.1"/>
    <property type="molecule type" value="Genomic_DNA"/>
</dbReference>
<dbReference type="Gene3D" id="1.20.1070.10">
    <property type="entry name" value="Rhodopsin 7-helix transmembrane proteins"/>
    <property type="match status" value="1"/>
</dbReference>
<name>R7TCE9_CAPTE</name>
<dbReference type="InterPro" id="IPR052954">
    <property type="entry name" value="GPCR-Ligand_Int"/>
</dbReference>
<dbReference type="EnsemblMetazoa" id="CapteT207725">
    <property type="protein sequence ID" value="CapteP207725"/>
    <property type="gene ID" value="CapteG207725"/>
</dbReference>
<evidence type="ECO:0008006" key="5">
    <source>
        <dbReference type="Google" id="ProtNLM"/>
    </source>
</evidence>
<dbReference type="STRING" id="283909.R7TCE9"/>
<dbReference type="PANTHER" id="PTHR46641:SF2">
    <property type="entry name" value="FMRFAMIDE RECEPTOR"/>
    <property type="match status" value="1"/>
</dbReference>
<sequence length="312" mass="34756">MANGKQQLQQQFTRFRATSRTSFCRVTYIGYVWVQPAVCLVGAVLNALNLIVFRRCVLKSQTFNYLAVLAVCDLMSLLFLAPLGPFRCLTVTDPGGILTTAAVSIERCHHVSRRSHAFNHPFLENNPIQYLPLAFIASASIAMNIPFFFNTTLCDDGSITLSAFGQAPGYTVFLWIRLITIKFVPLLLVVIVNSILIVLIIRSNLKSQTSSEVERTKIRISAMLVSISAVYVSCHVMEPFTYSAIYGVINGADQVHNEAHMTLMAITNILELFSMTCNFVFYCIFYKPFQATLGHMFKRCSSQTSTNGLGEA</sequence>
<feature type="transmembrane region" description="Helical" evidence="1">
    <location>
        <begin position="28"/>
        <end position="53"/>
    </location>
</feature>
<proteinExistence type="predicted"/>
<dbReference type="PANTHER" id="PTHR46641">
    <property type="entry name" value="FMRFAMIDE RECEPTOR-RELATED"/>
    <property type="match status" value="1"/>
</dbReference>
<dbReference type="HOGENOM" id="CLU_077494_0_0_1"/>
<dbReference type="OMA" id="FHAGANF"/>
<feature type="transmembrane region" description="Helical" evidence="1">
    <location>
        <begin position="65"/>
        <end position="84"/>
    </location>
</feature>
<dbReference type="OrthoDB" id="10011262at2759"/>
<reference evidence="3" key="3">
    <citation type="submission" date="2015-06" db="UniProtKB">
        <authorList>
            <consortium name="EnsemblMetazoa"/>
        </authorList>
    </citation>
    <scope>IDENTIFICATION</scope>
</reference>
<feature type="transmembrane region" description="Helical" evidence="1">
    <location>
        <begin position="159"/>
        <end position="177"/>
    </location>
</feature>
<organism evidence="2">
    <name type="scientific">Capitella teleta</name>
    <name type="common">Polychaete worm</name>
    <dbReference type="NCBI Taxonomy" id="283909"/>
    <lineage>
        <taxon>Eukaryota</taxon>
        <taxon>Metazoa</taxon>
        <taxon>Spiralia</taxon>
        <taxon>Lophotrochozoa</taxon>
        <taxon>Annelida</taxon>
        <taxon>Polychaeta</taxon>
        <taxon>Sedentaria</taxon>
        <taxon>Scolecida</taxon>
        <taxon>Capitellidae</taxon>
        <taxon>Capitella</taxon>
    </lineage>
</organism>
<keyword evidence="1" id="KW-0812">Transmembrane</keyword>
<dbReference type="AlphaFoldDB" id="R7TCE9"/>
<keyword evidence="1" id="KW-0472">Membrane</keyword>
<keyword evidence="4" id="KW-1185">Reference proteome</keyword>
<protein>
    <recommendedName>
        <fullName evidence="5">G-protein coupled receptors family 1 profile domain-containing protein</fullName>
    </recommendedName>
</protein>
<evidence type="ECO:0000313" key="3">
    <source>
        <dbReference type="EnsemblMetazoa" id="CapteP207725"/>
    </source>
</evidence>
<dbReference type="EMBL" id="AMQN01002981">
    <property type="status" value="NOT_ANNOTATED_CDS"/>
    <property type="molecule type" value="Genomic_DNA"/>
</dbReference>
<gene>
    <name evidence="2" type="ORF">CAPTEDRAFT_207725</name>
</gene>
<keyword evidence="1" id="KW-1133">Transmembrane helix</keyword>
<feature type="transmembrane region" description="Helical" evidence="1">
    <location>
        <begin position="183"/>
        <end position="201"/>
    </location>
</feature>
<reference evidence="2 4" key="2">
    <citation type="journal article" date="2013" name="Nature">
        <title>Insights into bilaterian evolution from three spiralian genomes.</title>
        <authorList>
            <person name="Simakov O."/>
            <person name="Marletaz F."/>
            <person name="Cho S.J."/>
            <person name="Edsinger-Gonzales E."/>
            <person name="Havlak P."/>
            <person name="Hellsten U."/>
            <person name="Kuo D.H."/>
            <person name="Larsson T."/>
            <person name="Lv J."/>
            <person name="Arendt D."/>
            <person name="Savage R."/>
            <person name="Osoegawa K."/>
            <person name="de Jong P."/>
            <person name="Grimwood J."/>
            <person name="Chapman J.A."/>
            <person name="Shapiro H."/>
            <person name="Aerts A."/>
            <person name="Otillar R.P."/>
            <person name="Terry A.Y."/>
            <person name="Boore J.L."/>
            <person name="Grigoriev I.V."/>
            <person name="Lindberg D.R."/>
            <person name="Seaver E.C."/>
            <person name="Weisblat D.A."/>
            <person name="Putnam N.H."/>
            <person name="Rokhsar D.S."/>
        </authorList>
    </citation>
    <scope>NUCLEOTIDE SEQUENCE</scope>
    <source>
        <strain evidence="2 4">I ESC-2004</strain>
    </source>
</reference>
<dbReference type="Proteomes" id="UP000014760">
    <property type="component" value="Unassembled WGS sequence"/>
</dbReference>
<dbReference type="SUPFAM" id="SSF81321">
    <property type="entry name" value="Family A G protein-coupled receptor-like"/>
    <property type="match status" value="1"/>
</dbReference>
<evidence type="ECO:0000313" key="2">
    <source>
        <dbReference type="EMBL" id="ELT91197.1"/>
    </source>
</evidence>